<proteinExistence type="predicted"/>
<organism evidence="2 3">
    <name type="scientific">[Clostridium] citroniae WAL-17108</name>
    <dbReference type="NCBI Taxonomy" id="742733"/>
    <lineage>
        <taxon>Bacteria</taxon>
        <taxon>Bacillati</taxon>
        <taxon>Bacillota</taxon>
        <taxon>Clostridia</taxon>
        <taxon>Lachnospirales</taxon>
        <taxon>Lachnospiraceae</taxon>
        <taxon>Enterocloster</taxon>
    </lineage>
</organism>
<dbReference type="RefSeq" id="WP_007859689.1">
    <property type="nucleotide sequence ID" value="NZ_JH376420.1"/>
</dbReference>
<comment type="caution">
    <text evidence="2">The sequence shown here is derived from an EMBL/GenBank/DDBJ whole genome shotgun (WGS) entry which is preliminary data.</text>
</comment>
<sequence>MPARQTTARKPAAKADPANSEQLEVVKQKEFKPGDMIPCRSYFLGRLTFNGESGVHYFWAKMGDVKYVQYVDLKTAFMETSDYIFEPLLIIEDEDFLNDPFFQELHEIYEKLWSEDDINTFLSLPNQKFENELRSAPAVLKNLIKSKVGSLVSKNNFDSIKKIEIIDSICGTDFKAMI</sequence>
<dbReference type="PATRIC" id="fig|742733.3.peg.959"/>
<reference evidence="2 3" key="1">
    <citation type="submission" date="2011-08" db="EMBL/GenBank/DDBJ databases">
        <title>The Genome Sequence of Clostridium citroniae WAL-17108.</title>
        <authorList>
            <consortium name="The Broad Institute Genome Sequencing Platform"/>
            <person name="Earl A."/>
            <person name="Ward D."/>
            <person name="Feldgarden M."/>
            <person name="Gevers D."/>
            <person name="Finegold S.M."/>
            <person name="Summanen P.H."/>
            <person name="Molitoris D.R."/>
            <person name="Vaisanen M.L."/>
            <person name="Daigneault M."/>
            <person name="Allen-Vercoe E."/>
            <person name="Young S.K."/>
            <person name="Zeng Q."/>
            <person name="Gargeya S."/>
            <person name="Fitzgerald M."/>
            <person name="Haas B."/>
            <person name="Abouelleil A."/>
            <person name="Alvarado L."/>
            <person name="Arachchi H.M."/>
            <person name="Berlin A."/>
            <person name="Brown A."/>
            <person name="Chapman S.B."/>
            <person name="Chen Z."/>
            <person name="Dunbar C."/>
            <person name="Freedman E."/>
            <person name="Gearin G."/>
            <person name="Gellesch M."/>
            <person name="Goldberg J."/>
            <person name="Griggs A."/>
            <person name="Gujja S."/>
            <person name="Heiman D."/>
            <person name="Howarth C."/>
            <person name="Larson L."/>
            <person name="Lui A."/>
            <person name="MacDonald P.J.P."/>
            <person name="Montmayeur A."/>
            <person name="Murphy C."/>
            <person name="Neiman D."/>
            <person name="Pearson M."/>
            <person name="Priest M."/>
            <person name="Roberts A."/>
            <person name="Saif S."/>
            <person name="Shea T."/>
            <person name="Shenoy N."/>
            <person name="Sisk P."/>
            <person name="Stolte C."/>
            <person name="Sykes S."/>
            <person name="Wortman J."/>
            <person name="Nusbaum C."/>
            <person name="Birren B."/>
        </authorList>
    </citation>
    <scope>NUCLEOTIDE SEQUENCE [LARGE SCALE GENOMIC DNA]</scope>
    <source>
        <strain evidence="2 3">WAL-17108</strain>
    </source>
</reference>
<dbReference type="AlphaFoldDB" id="G5HES4"/>
<evidence type="ECO:0000313" key="2">
    <source>
        <dbReference type="EMBL" id="EHF00033.1"/>
    </source>
</evidence>
<evidence type="ECO:0000256" key="1">
    <source>
        <dbReference type="SAM" id="MobiDB-lite"/>
    </source>
</evidence>
<gene>
    <name evidence="2" type="ORF">HMPREF9469_00947</name>
</gene>
<dbReference type="Proteomes" id="UP000003763">
    <property type="component" value="Unassembled WGS sequence"/>
</dbReference>
<feature type="region of interest" description="Disordered" evidence="1">
    <location>
        <begin position="1"/>
        <end position="20"/>
    </location>
</feature>
<dbReference type="EMBL" id="ADLJ01000007">
    <property type="protein sequence ID" value="EHF00033.1"/>
    <property type="molecule type" value="Genomic_DNA"/>
</dbReference>
<evidence type="ECO:0000313" key="3">
    <source>
        <dbReference type="Proteomes" id="UP000003763"/>
    </source>
</evidence>
<protein>
    <submittedName>
        <fullName evidence="2">Uncharacterized protein</fullName>
    </submittedName>
</protein>
<name>G5HES4_9FIRM</name>
<accession>G5HES4</accession>
<dbReference type="HOGENOM" id="CLU_1508073_0_0_9"/>